<dbReference type="Proteomes" id="UP001194729">
    <property type="component" value="Unassembled WGS sequence"/>
</dbReference>
<dbReference type="EMBL" id="JADKYU010000534">
    <property type="protein sequence ID" value="MBF4984752.1"/>
    <property type="molecule type" value="Genomic_DNA"/>
</dbReference>
<evidence type="ECO:0000313" key="2">
    <source>
        <dbReference type="Proteomes" id="UP001194729"/>
    </source>
</evidence>
<gene>
    <name evidence="1" type="ORF">FNJ87_10535</name>
</gene>
<protein>
    <submittedName>
        <fullName evidence="1">Uncharacterized protein</fullName>
    </submittedName>
</protein>
<keyword evidence="2" id="KW-1185">Reference proteome</keyword>
<evidence type="ECO:0000313" key="1">
    <source>
        <dbReference type="EMBL" id="MBF4984752.1"/>
    </source>
</evidence>
<comment type="caution">
    <text evidence="1">The sequence shown here is derived from an EMBL/GenBank/DDBJ whole genome shotgun (WGS) entry which is preliminary data.</text>
</comment>
<accession>A0ABS0A5Y5</accession>
<organism evidence="1 2">
    <name type="scientific">Nonlabens mediterrranea</name>
    <dbReference type="NCBI Taxonomy" id="1419947"/>
    <lineage>
        <taxon>Bacteria</taxon>
        <taxon>Pseudomonadati</taxon>
        <taxon>Bacteroidota</taxon>
        <taxon>Flavobacteriia</taxon>
        <taxon>Flavobacteriales</taxon>
        <taxon>Flavobacteriaceae</taxon>
        <taxon>Nonlabens</taxon>
    </lineage>
</organism>
<proteinExistence type="predicted"/>
<reference evidence="1 2" key="1">
    <citation type="submission" date="2020-11" db="EMBL/GenBank/DDBJ databases">
        <title>P. mediterranea TC4 genome.</title>
        <authorList>
            <person name="Molmeret M."/>
        </authorList>
    </citation>
    <scope>NUCLEOTIDE SEQUENCE [LARGE SCALE GENOMIC DNA]</scope>
    <source>
        <strain evidence="1 2">TC4</strain>
    </source>
</reference>
<name>A0ABS0A5Y5_9FLAO</name>
<sequence length="202" mass="23810">MNLQPLRIEASWQVTYNQFYEVDPIPGHESYFEGSSLLMLRNNERLKIIDLQWRPELDLDGEYQLQVLNFVENFNPITNEFDTEPNWQHPVFNFATKSRLVLVEKLEDLLRTLPVFEDPRMIERRGVIDELSESYRLKIIENGISTDITNDILENGSAQLQVYILNHKDLTREILLKFAENGVTKKVKNQAKQKLTSKRFRV</sequence>